<proteinExistence type="predicted"/>
<accession>A0A076FHW2</accession>
<evidence type="ECO:0000313" key="2">
    <source>
        <dbReference type="Proteomes" id="UP000028667"/>
    </source>
</evidence>
<dbReference type="GeneID" id="20041518"/>
<gene>
    <name evidence="1" type="ORF">AaV_297</name>
</gene>
<dbReference type="KEGG" id="vg:20041518"/>
<protein>
    <submittedName>
        <fullName evidence="1">Uncharacterized protein</fullName>
    </submittedName>
</protein>
<organism evidence="1 2">
    <name type="scientific">Aureococcus anophagefferens virus</name>
    <dbReference type="NCBI Taxonomy" id="1474867"/>
    <lineage>
        <taxon>Viruses</taxon>
        <taxon>Varidnaviria</taxon>
        <taxon>Bamfordvirae</taxon>
        <taxon>Nucleocytoviricota</taxon>
        <taxon>Megaviricetes</taxon>
        <taxon>Imitervirales</taxon>
        <taxon>Schizomimiviridae</taxon>
        <taxon>Kratosvirus</taxon>
        <taxon>Kratosvirus quantuckense</taxon>
    </lineage>
</organism>
<dbReference type="Proteomes" id="UP000028667">
    <property type="component" value="Segment"/>
</dbReference>
<name>A0A076FHW2_9VIRU</name>
<dbReference type="EMBL" id="KJ645900">
    <property type="protein sequence ID" value="AII17026.1"/>
    <property type="molecule type" value="Genomic_DNA"/>
</dbReference>
<keyword evidence="2" id="KW-1185">Reference proteome</keyword>
<evidence type="ECO:0000313" key="1">
    <source>
        <dbReference type="EMBL" id="AII17026.1"/>
    </source>
</evidence>
<reference evidence="1 2" key="1">
    <citation type="journal article" date="2014" name="Virology">
        <title>Genome of brown tide virus (AaV), the little giant of the Megaviridae, elucidates NCLDV genome expansion and host-virus coevolution.</title>
        <authorList>
            <person name="Moniruzzaman M."/>
            <person name="LeCleir G.R."/>
            <person name="Brown C.M."/>
            <person name="Gobler C.J."/>
            <person name="Bidle K.D."/>
            <person name="Wilson W.H."/>
            <person name="Wilhelm S.W."/>
        </authorList>
    </citation>
    <scope>NUCLEOTIDE SEQUENCE [LARGE SCALE GENOMIC DNA]</scope>
    <source>
        <strain evidence="1">BtV-01</strain>
    </source>
</reference>
<dbReference type="RefSeq" id="YP_009052371.1">
    <property type="nucleotide sequence ID" value="NC_024697.1"/>
</dbReference>
<sequence length="89" mass="10350">MDTEVNVICRKIHHSSYDAYEQDGCAECFIKIKSEKKLKKTRKQSKKKKKKVDKIPLFEKKKMLKDSGIFKDTSNIPDDLVDVVFKSVV</sequence>